<dbReference type="PANTHER" id="PTHR43794">
    <property type="entry name" value="AMINOHYDROLASE SSNA-RELATED"/>
    <property type="match status" value="1"/>
</dbReference>
<dbReference type="RefSeq" id="WP_176010133.1">
    <property type="nucleotide sequence ID" value="NZ_CP041372.2"/>
</dbReference>
<dbReference type="EMBL" id="CP041372">
    <property type="protein sequence ID" value="QKS72149.1"/>
    <property type="molecule type" value="Genomic_DNA"/>
</dbReference>
<dbReference type="NCBIfam" id="NF006056">
    <property type="entry name" value="PRK08204.1"/>
    <property type="match status" value="1"/>
</dbReference>
<keyword evidence="3" id="KW-1185">Reference proteome</keyword>
<dbReference type="SUPFAM" id="SSF51556">
    <property type="entry name" value="Metallo-dependent hydrolases"/>
    <property type="match status" value="1"/>
</dbReference>
<dbReference type="GO" id="GO:0016810">
    <property type="term" value="F:hydrolase activity, acting on carbon-nitrogen (but not peptide) bonds"/>
    <property type="evidence" value="ECO:0007669"/>
    <property type="project" value="InterPro"/>
</dbReference>
<organism evidence="2 3">
    <name type="scientific">Paenalkalicoccus suaedae</name>
    <dbReference type="NCBI Taxonomy" id="2592382"/>
    <lineage>
        <taxon>Bacteria</taxon>
        <taxon>Bacillati</taxon>
        <taxon>Bacillota</taxon>
        <taxon>Bacilli</taxon>
        <taxon>Bacillales</taxon>
        <taxon>Bacillaceae</taxon>
        <taxon>Paenalkalicoccus</taxon>
    </lineage>
</organism>
<evidence type="ECO:0000259" key="1">
    <source>
        <dbReference type="Pfam" id="PF01979"/>
    </source>
</evidence>
<dbReference type="SUPFAM" id="SSF51338">
    <property type="entry name" value="Composite domain of metallo-dependent hydrolases"/>
    <property type="match status" value="1"/>
</dbReference>
<evidence type="ECO:0000313" key="2">
    <source>
        <dbReference type="EMBL" id="QKS72149.1"/>
    </source>
</evidence>
<dbReference type="Proteomes" id="UP000318138">
    <property type="component" value="Chromosome"/>
</dbReference>
<dbReference type="InterPro" id="IPR011059">
    <property type="entry name" value="Metal-dep_hydrolase_composite"/>
</dbReference>
<gene>
    <name evidence="2" type="ORF">FLK61_36440</name>
</gene>
<dbReference type="InterPro" id="IPR032466">
    <property type="entry name" value="Metal_Hydrolase"/>
</dbReference>
<dbReference type="Pfam" id="PF01979">
    <property type="entry name" value="Amidohydro_1"/>
    <property type="match status" value="1"/>
</dbReference>
<protein>
    <submittedName>
        <fullName evidence="2">Amidohydrolase family protein</fullName>
    </submittedName>
</protein>
<sequence>MKQTLLKGGTVLSQDKQVGNFTVADVLIEGEKIKQVAPSIDAPDAEVVDASDMIVMPGFVDSHRHTWESVVRNVGTDWSLQKYLGSIYFGNIGSKRTPEDDYIGNLLGALEALDAGVTTILDWTMIMSRDHTEEMIRGLDESGIRAVFAHGSPGEEEYWNRESMLTTIEEAKHIKKTHFNSNDARLTMGLAIRGPEFSSFETAAEEIRFGREIGGVTSMHLGFGTWGAVDRSIEKLHAANLLGPDLNFVHANAISPEEMRLLRDHGGSISATPEVEMMMGHGYPAIGLSLENGVKPSLGVDVVTSTGGDMFAQMKFALQAERARVNDHQLNDQVMPGPELHIKAQEVLDMATIEGAKALLLENKIGSLTPGKQADVIMIRKTDTNMFPLNDPIGTVVQCAHTGNVDSVFVAGKAVKRDGRLINVDMKRIQKLANEARDRVFANYGNPDNAWLV</sequence>
<dbReference type="AlphaFoldDB" id="A0A859FG85"/>
<proteinExistence type="predicted"/>
<dbReference type="InterPro" id="IPR050287">
    <property type="entry name" value="MTA/SAH_deaminase"/>
</dbReference>
<dbReference type="Gene3D" id="2.30.40.10">
    <property type="entry name" value="Urease, subunit C, domain 1"/>
    <property type="match status" value="1"/>
</dbReference>
<feature type="domain" description="Amidohydrolase-related" evidence="1">
    <location>
        <begin position="54"/>
        <end position="415"/>
    </location>
</feature>
<dbReference type="Gene3D" id="3.20.20.140">
    <property type="entry name" value="Metal-dependent hydrolases"/>
    <property type="match status" value="1"/>
</dbReference>
<keyword evidence="2" id="KW-0378">Hydrolase</keyword>
<accession>A0A859FG85</accession>
<reference evidence="3" key="1">
    <citation type="submission" date="2019-07" db="EMBL/GenBank/DDBJ databases">
        <title>Bacillus alkalisoli sp. nov. isolated from saline soil.</title>
        <authorList>
            <person name="Sun J.-Q."/>
            <person name="Xu L."/>
        </authorList>
    </citation>
    <scope>NUCLEOTIDE SEQUENCE [LARGE SCALE GENOMIC DNA]</scope>
    <source>
        <strain evidence="3">M4U3P1</strain>
    </source>
</reference>
<evidence type="ECO:0000313" key="3">
    <source>
        <dbReference type="Proteomes" id="UP000318138"/>
    </source>
</evidence>
<dbReference type="InterPro" id="IPR006680">
    <property type="entry name" value="Amidohydro-rel"/>
</dbReference>
<dbReference type="KEGG" id="psua:FLK61_36440"/>
<name>A0A859FG85_9BACI</name>
<dbReference type="PANTHER" id="PTHR43794:SF5">
    <property type="entry name" value="CHLOROHYDROLASE FAMILY PROTEIN"/>
    <property type="match status" value="1"/>
</dbReference>